<reference evidence="1 2" key="1">
    <citation type="journal article" date="2019" name="ISME J.">
        <title>Candidatus Macondimonas diazotrophica, a novel gammaproteobacterial genus dominating crude-oil-contaminated coastal sediments.</title>
        <authorList>
            <person name="Karthikeyan S."/>
            <person name="Konstantinidis K."/>
        </authorList>
    </citation>
    <scope>NUCLEOTIDE SEQUENCE [LARGE SCALE GENOMIC DNA]</scope>
    <source>
        <strain evidence="1 2">KTK01</strain>
    </source>
</reference>
<protein>
    <submittedName>
        <fullName evidence="1">DUF3775 domain-containing protein</fullName>
    </submittedName>
</protein>
<sequence length="130" mass="14662">METPDLNTETVCTLITRLKEFHAKEAVAIPEPEGDWSDDWALQVLADHEDDLTYREVKIVIDDLEPDQQATLVALMWVGRGDYGEREWTEALTEATRSATSRTAEYLLSTPMVADYLAEGLATFGHRCDD</sequence>
<keyword evidence="2" id="KW-1185">Reference proteome</keyword>
<comment type="caution">
    <text evidence="1">The sequence shown here is derived from an EMBL/GenBank/DDBJ whole genome shotgun (WGS) entry which is preliminary data.</text>
</comment>
<dbReference type="InterPro" id="IPR022254">
    <property type="entry name" value="DUF3775"/>
</dbReference>
<organism evidence="1 2">
    <name type="scientific">Candidatus Macondimonas diazotrophica</name>
    <dbReference type="NCBI Taxonomy" id="2305248"/>
    <lineage>
        <taxon>Bacteria</taxon>
        <taxon>Pseudomonadati</taxon>
        <taxon>Pseudomonadota</taxon>
        <taxon>Gammaproteobacteria</taxon>
        <taxon>Chromatiales</taxon>
        <taxon>Ectothiorhodospiraceae</taxon>
        <taxon>Candidatus Macondimonas</taxon>
    </lineage>
</organism>
<dbReference type="EMBL" id="SRIO01000010">
    <property type="protein sequence ID" value="TFZ82308.1"/>
    <property type="molecule type" value="Genomic_DNA"/>
</dbReference>
<gene>
    <name evidence="1" type="ORF">E4680_08685</name>
</gene>
<accession>A0A4Z0F948</accession>
<dbReference type="Pfam" id="PF12616">
    <property type="entry name" value="DUF3775"/>
    <property type="match status" value="1"/>
</dbReference>
<proteinExistence type="predicted"/>
<name>A0A4Z0F948_9GAMM</name>
<evidence type="ECO:0000313" key="1">
    <source>
        <dbReference type="EMBL" id="TFZ82308.1"/>
    </source>
</evidence>
<dbReference type="Proteomes" id="UP000297890">
    <property type="component" value="Unassembled WGS sequence"/>
</dbReference>
<dbReference type="OrthoDB" id="5641374at2"/>
<dbReference type="AlphaFoldDB" id="A0A4Z0F948"/>
<evidence type="ECO:0000313" key="2">
    <source>
        <dbReference type="Proteomes" id="UP000297890"/>
    </source>
</evidence>
<dbReference type="RefSeq" id="WP_135282014.1">
    <property type="nucleotide sequence ID" value="NZ_SRIO01000010.1"/>
</dbReference>